<dbReference type="EMBL" id="BKCJ010071424">
    <property type="protein sequence ID" value="GEW73380.1"/>
    <property type="molecule type" value="Genomic_DNA"/>
</dbReference>
<comment type="caution">
    <text evidence="3">The sequence shown here is derived from an EMBL/GenBank/DDBJ whole genome shotgun (WGS) entry which is preliminary data.</text>
</comment>
<proteinExistence type="predicted"/>
<name>A0A699GY32_TANCI</name>
<reference evidence="3" key="1">
    <citation type="journal article" date="2019" name="Sci. Rep.">
        <title>Draft genome of Tanacetum cinerariifolium, the natural source of mosquito coil.</title>
        <authorList>
            <person name="Yamashiro T."/>
            <person name="Shiraishi A."/>
            <person name="Satake H."/>
            <person name="Nakayama K."/>
        </authorList>
    </citation>
    <scope>NUCLEOTIDE SEQUENCE</scope>
</reference>
<feature type="region of interest" description="Disordered" evidence="2">
    <location>
        <begin position="45"/>
        <end position="66"/>
    </location>
</feature>
<sequence>MKITKMKIPVHQRSTKFVNNLPSYWGKYVTIMKNSKYILTATQSTSSPSQYVPRPPQYAPVPQQAPPSTNDAILATMNLIVNLLKSVQRRALGNTGKQVATRSQGNKKGNQAEAFLTDVEYIGSYTEPLAITTTTTFEVSHEDAYDSNVDEGPHAAEVFMANLKQTGLSTREGSNNDTDFHAEVQTYDNHFFDNLNYQVSKEMHREDQLDPDVDLIMDDHDNTIPYHQYQLNNKVESVPTDVSSVLPSGISMITILDDSRSQLMGHIKVNEEQSFANDSLKAELERYKTQVQNLEQSKVKKDLEQLVCNNSNSPELNVFFKINKLRDQLQGKDDLIGKLKVQIGNMKKVSACPNPSTLEYQAIETENTQLKEELTVVKIKNDTIRDENVSIKKRYQDLYKSKAESNSNVSSGVAVLEKPKVLAHGLYAMTPKYVTP</sequence>
<evidence type="ECO:0000313" key="3">
    <source>
        <dbReference type="EMBL" id="GEW73380.1"/>
    </source>
</evidence>
<feature type="coiled-coil region" evidence="1">
    <location>
        <begin position="270"/>
        <end position="304"/>
    </location>
</feature>
<feature type="compositionally biased region" description="Pro residues" evidence="2">
    <location>
        <begin position="53"/>
        <end position="65"/>
    </location>
</feature>
<evidence type="ECO:0000256" key="2">
    <source>
        <dbReference type="SAM" id="MobiDB-lite"/>
    </source>
</evidence>
<accession>A0A699GY32</accession>
<gene>
    <name evidence="3" type="ORF">Tci_245356</name>
</gene>
<protein>
    <submittedName>
        <fullName evidence="3">Uncharacterized protein</fullName>
    </submittedName>
</protein>
<keyword evidence="1" id="KW-0175">Coiled coil</keyword>
<evidence type="ECO:0000256" key="1">
    <source>
        <dbReference type="SAM" id="Coils"/>
    </source>
</evidence>
<dbReference type="AlphaFoldDB" id="A0A699GY32"/>
<organism evidence="3">
    <name type="scientific">Tanacetum cinerariifolium</name>
    <name type="common">Dalmatian daisy</name>
    <name type="synonym">Chrysanthemum cinerariifolium</name>
    <dbReference type="NCBI Taxonomy" id="118510"/>
    <lineage>
        <taxon>Eukaryota</taxon>
        <taxon>Viridiplantae</taxon>
        <taxon>Streptophyta</taxon>
        <taxon>Embryophyta</taxon>
        <taxon>Tracheophyta</taxon>
        <taxon>Spermatophyta</taxon>
        <taxon>Magnoliopsida</taxon>
        <taxon>eudicotyledons</taxon>
        <taxon>Gunneridae</taxon>
        <taxon>Pentapetalae</taxon>
        <taxon>asterids</taxon>
        <taxon>campanulids</taxon>
        <taxon>Asterales</taxon>
        <taxon>Asteraceae</taxon>
        <taxon>Asteroideae</taxon>
        <taxon>Anthemideae</taxon>
        <taxon>Anthemidinae</taxon>
        <taxon>Tanacetum</taxon>
    </lineage>
</organism>